<evidence type="ECO:0000313" key="5">
    <source>
        <dbReference type="EMBL" id="CAF3666762.1"/>
    </source>
</evidence>
<evidence type="ECO:0000313" key="3">
    <source>
        <dbReference type="EMBL" id="CAF0880464.1"/>
    </source>
</evidence>
<evidence type="ECO:0000313" key="4">
    <source>
        <dbReference type="EMBL" id="CAF3504787.1"/>
    </source>
</evidence>
<organism evidence="3 6">
    <name type="scientific">Didymodactylos carnosus</name>
    <dbReference type="NCBI Taxonomy" id="1234261"/>
    <lineage>
        <taxon>Eukaryota</taxon>
        <taxon>Metazoa</taxon>
        <taxon>Spiralia</taxon>
        <taxon>Gnathifera</taxon>
        <taxon>Rotifera</taxon>
        <taxon>Eurotatoria</taxon>
        <taxon>Bdelloidea</taxon>
        <taxon>Philodinida</taxon>
        <taxon>Philodinidae</taxon>
        <taxon>Didymodactylos</taxon>
    </lineage>
</organism>
<evidence type="ECO:0000313" key="6">
    <source>
        <dbReference type="Proteomes" id="UP000663829"/>
    </source>
</evidence>
<feature type="region of interest" description="Disordered" evidence="1">
    <location>
        <begin position="127"/>
        <end position="235"/>
    </location>
</feature>
<dbReference type="AlphaFoldDB" id="A0A813Y7G8"/>
<reference evidence="3" key="1">
    <citation type="submission" date="2021-02" db="EMBL/GenBank/DDBJ databases">
        <authorList>
            <person name="Nowell W R."/>
        </authorList>
    </citation>
    <scope>NUCLEOTIDE SEQUENCE</scope>
</reference>
<dbReference type="Proteomes" id="UP000681722">
    <property type="component" value="Unassembled WGS sequence"/>
</dbReference>
<keyword evidence="6" id="KW-1185">Reference proteome</keyword>
<proteinExistence type="predicted"/>
<dbReference type="EMBL" id="CAJOBA010000108">
    <property type="protein sequence ID" value="CAF3504787.1"/>
    <property type="molecule type" value="Genomic_DNA"/>
</dbReference>
<dbReference type="PANTHER" id="PTHR15904:SF17">
    <property type="entry name" value="RHO-GAP DOMAIN-CONTAINING PROTEIN"/>
    <property type="match status" value="1"/>
</dbReference>
<feature type="compositionally biased region" description="Polar residues" evidence="1">
    <location>
        <begin position="213"/>
        <end position="228"/>
    </location>
</feature>
<evidence type="ECO:0000256" key="1">
    <source>
        <dbReference type="SAM" id="MobiDB-lite"/>
    </source>
</evidence>
<dbReference type="EMBL" id="CAJNOK010000108">
    <property type="protein sequence ID" value="CAF0729801.1"/>
    <property type="molecule type" value="Genomic_DNA"/>
</dbReference>
<dbReference type="Proteomes" id="UP000663829">
    <property type="component" value="Unassembled WGS sequence"/>
</dbReference>
<dbReference type="PANTHER" id="PTHR15904">
    <property type="entry name" value="FAM13"/>
    <property type="match status" value="1"/>
</dbReference>
<feature type="compositionally biased region" description="Polar residues" evidence="1">
    <location>
        <begin position="137"/>
        <end position="146"/>
    </location>
</feature>
<dbReference type="Proteomes" id="UP000682733">
    <property type="component" value="Unassembled WGS sequence"/>
</dbReference>
<dbReference type="Proteomes" id="UP000677228">
    <property type="component" value="Unassembled WGS sequence"/>
</dbReference>
<dbReference type="EMBL" id="CAJNOQ010001249">
    <property type="protein sequence ID" value="CAF0880464.1"/>
    <property type="molecule type" value="Genomic_DNA"/>
</dbReference>
<evidence type="ECO:0000313" key="2">
    <source>
        <dbReference type="EMBL" id="CAF0729801.1"/>
    </source>
</evidence>
<gene>
    <name evidence="3" type="ORF">GPM918_LOCUS7583</name>
    <name evidence="2" type="ORF">OVA965_LOCUS715</name>
    <name evidence="5" type="ORF">SRO942_LOCUS7583</name>
    <name evidence="4" type="ORF">TMI583_LOCUS715</name>
</gene>
<comment type="caution">
    <text evidence="3">The sequence shown here is derived from an EMBL/GenBank/DDBJ whole genome shotgun (WGS) entry which is preliminary data.</text>
</comment>
<sequence>MYNLSSEITKTTSINDQLTSQFIRDCIMLAVDGFLFQHITPNDHYYRFKKKFPSAYKLLDRYKQPTPQPQQEKQKSYSSSSANRTLLQNQNQINTTSAHNILSIQQTPNKSLNISDQQHRPPLLNKTEKTVRDKGQHQNISKNGLTVKTEKPVYSPKETQSSSNSTSRSSATKKSMTNSSSDLPQKQQQVKDPSSSTSTVHAQHQHSHVFSHLQPTAPSRLSIPSPSNERPIKNPVTIDDIKLPLEIEVRNIQERMYAHRFKCSRPNDLQLMSSKEILDEKLDMQQELIKFEDKYSKPETSEQKHIMKPLYDYYSQLKRRVEKDLAQLQQQKITRH</sequence>
<protein>
    <submittedName>
        <fullName evidence="3">Uncharacterized protein</fullName>
    </submittedName>
</protein>
<feature type="compositionally biased region" description="Polar residues" evidence="1">
    <location>
        <begin position="178"/>
        <end position="202"/>
    </location>
</feature>
<accession>A0A813Y7G8</accession>
<feature type="compositionally biased region" description="Low complexity" evidence="1">
    <location>
        <begin position="155"/>
        <end position="177"/>
    </location>
</feature>
<name>A0A813Y7G8_9BILA</name>
<dbReference type="InterPro" id="IPR039102">
    <property type="entry name" value="FAM13"/>
</dbReference>
<feature type="compositionally biased region" description="Basic and acidic residues" evidence="1">
    <location>
        <begin position="127"/>
        <end position="136"/>
    </location>
</feature>
<dbReference type="OrthoDB" id="185175at2759"/>
<dbReference type="EMBL" id="CAJOBC010001249">
    <property type="protein sequence ID" value="CAF3666762.1"/>
    <property type="molecule type" value="Genomic_DNA"/>
</dbReference>